<dbReference type="InterPro" id="IPR002172">
    <property type="entry name" value="LDrepeatLR_classA_rpt"/>
</dbReference>
<evidence type="ECO:0000259" key="7">
    <source>
        <dbReference type="PROSITE" id="PS01180"/>
    </source>
</evidence>
<dbReference type="PROSITE" id="PS00134">
    <property type="entry name" value="TRYPSIN_HIS"/>
    <property type="match status" value="1"/>
</dbReference>
<feature type="domain" description="CUB" evidence="7">
    <location>
        <begin position="25"/>
        <end position="143"/>
    </location>
</feature>
<evidence type="ECO:0000256" key="6">
    <source>
        <dbReference type="SAM" id="SignalP"/>
    </source>
</evidence>
<evidence type="ECO:0000256" key="5">
    <source>
        <dbReference type="RuleBase" id="RU363034"/>
    </source>
</evidence>
<dbReference type="Proteomes" id="UP000694941">
    <property type="component" value="Unplaced"/>
</dbReference>
<dbReference type="SUPFAM" id="SSF50494">
    <property type="entry name" value="Trypsin-like serine proteases"/>
    <property type="match status" value="1"/>
</dbReference>
<proteinExistence type="predicted"/>
<dbReference type="CDD" id="cd00041">
    <property type="entry name" value="CUB"/>
    <property type="match status" value="1"/>
</dbReference>
<keyword evidence="5" id="KW-0378">Hydrolase</keyword>
<dbReference type="PROSITE" id="PS50068">
    <property type="entry name" value="LDLRA_2"/>
    <property type="match status" value="1"/>
</dbReference>
<dbReference type="Pfam" id="PF00431">
    <property type="entry name" value="CUB"/>
    <property type="match status" value="1"/>
</dbReference>
<dbReference type="PANTHER" id="PTHR24252">
    <property type="entry name" value="ACROSIN-RELATED"/>
    <property type="match status" value="1"/>
</dbReference>
<name>A0ABM1BIP5_LIMPO</name>
<dbReference type="SMART" id="SM00192">
    <property type="entry name" value="LDLa"/>
    <property type="match status" value="1"/>
</dbReference>
<dbReference type="InterPro" id="IPR033116">
    <property type="entry name" value="TRYPSIN_SER"/>
</dbReference>
<dbReference type="PROSITE" id="PS01180">
    <property type="entry name" value="CUB"/>
    <property type="match status" value="1"/>
</dbReference>
<sequence length="458" mass="50761">MVSILSLLSFLLVVIPQTLGDDEACGPNQPKILQGSTGIIQSPGFSDRKNYPETIQCTYEIQAPPGQRVRLNFHFLDIETSSSCRYDYLAVYNKINETQYREAVFCGNVLPRDIMSLKEIFVIRFVSDPLITASGFNLTWLTTDMSLCYPEEFQCKNRKCVLDEVLCDGTDDCGDGTDEEGCDLPLTPAPPCGQPVFPPIEGADRIIGGQEVRQGSWPWQAELQRGFYSPNGHVCGATILNANWVLTAAHCFLDGLEKHRLRLHLGKHNAYLTDPTEQVRYIDTYIIYPREVNKKITAMSDFDIMHDFALIKLNAPLKFTDYVRPACLPQKDYELTVGSFCYVTGWGVTRGTGGNDVLKQAESEILDEADCSTEFVDFNSTTMICTGTQAGGHGVCHGDSGGPLSCKFGDHWEVLGVASYVTRNNMISGLCGVKNGPSGYARISTHIDWINDIMESFS</sequence>
<dbReference type="SMART" id="SM00020">
    <property type="entry name" value="Tryp_SPc"/>
    <property type="match status" value="1"/>
</dbReference>
<feature type="disulfide bond" evidence="4">
    <location>
        <begin position="167"/>
        <end position="182"/>
    </location>
</feature>
<evidence type="ECO:0000256" key="2">
    <source>
        <dbReference type="ARBA" id="ARBA00023157"/>
    </source>
</evidence>
<dbReference type="Gene3D" id="4.10.400.10">
    <property type="entry name" value="Low-density Lipoprotein Receptor"/>
    <property type="match status" value="1"/>
</dbReference>
<evidence type="ECO:0000256" key="1">
    <source>
        <dbReference type="ARBA" id="ARBA00022820"/>
    </source>
</evidence>
<dbReference type="InterPro" id="IPR018114">
    <property type="entry name" value="TRYPSIN_HIS"/>
</dbReference>
<feature type="domain" description="Peptidase S1" evidence="8">
    <location>
        <begin position="206"/>
        <end position="455"/>
    </location>
</feature>
<accession>A0ABM1BIP5</accession>
<keyword evidence="9" id="KW-1185">Reference proteome</keyword>
<dbReference type="PROSITE" id="PS50240">
    <property type="entry name" value="TRYPSIN_DOM"/>
    <property type="match status" value="1"/>
</dbReference>
<keyword evidence="5" id="KW-0645">Protease</keyword>
<dbReference type="RefSeq" id="XP_013782776.2">
    <property type="nucleotide sequence ID" value="XM_013927322.2"/>
</dbReference>
<reference evidence="10" key="1">
    <citation type="submission" date="2025-08" db="UniProtKB">
        <authorList>
            <consortium name="RefSeq"/>
        </authorList>
    </citation>
    <scope>IDENTIFICATION</scope>
    <source>
        <tissue evidence="10">Muscle</tissue>
    </source>
</reference>
<keyword evidence="5" id="KW-0720">Serine protease</keyword>
<keyword evidence="2 4" id="KW-1015">Disulfide bond</keyword>
<feature type="disulfide bond" evidence="4">
    <location>
        <begin position="148"/>
        <end position="160"/>
    </location>
</feature>
<feature type="signal peptide" evidence="6">
    <location>
        <begin position="1"/>
        <end position="20"/>
    </location>
</feature>
<dbReference type="Pfam" id="PF00089">
    <property type="entry name" value="Trypsin"/>
    <property type="match status" value="1"/>
</dbReference>
<keyword evidence="1" id="KW-0353">Hemolymph clotting</keyword>
<dbReference type="Gene3D" id="2.40.10.10">
    <property type="entry name" value="Trypsin-like serine proteases"/>
    <property type="match status" value="1"/>
</dbReference>
<keyword evidence="6" id="KW-0732">Signal</keyword>
<dbReference type="Gene3D" id="2.60.120.290">
    <property type="entry name" value="Spermadhesin, CUB domain"/>
    <property type="match status" value="1"/>
</dbReference>
<protein>
    <submittedName>
        <fullName evidence="10">Chymotrypsin-like elastase family member 2A</fullName>
    </submittedName>
</protein>
<dbReference type="PROSITE" id="PS01209">
    <property type="entry name" value="LDLRA_1"/>
    <property type="match status" value="1"/>
</dbReference>
<feature type="chain" id="PRO_5046450095" evidence="6">
    <location>
        <begin position="21"/>
        <end position="458"/>
    </location>
</feature>
<dbReference type="InterPro" id="IPR009003">
    <property type="entry name" value="Peptidase_S1_PA"/>
</dbReference>
<dbReference type="InterPro" id="IPR000859">
    <property type="entry name" value="CUB_dom"/>
</dbReference>
<dbReference type="InterPro" id="IPR036055">
    <property type="entry name" value="LDL_receptor-like_sf"/>
</dbReference>
<evidence type="ECO:0000256" key="4">
    <source>
        <dbReference type="PROSITE-ProRule" id="PRU00124"/>
    </source>
</evidence>
<dbReference type="SMART" id="SM00042">
    <property type="entry name" value="CUB"/>
    <property type="match status" value="1"/>
</dbReference>
<feature type="disulfide bond" evidence="4">
    <location>
        <begin position="155"/>
        <end position="173"/>
    </location>
</feature>
<gene>
    <name evidence="10" type="primary">LOC106467012</name>
</gene>
<dbReference type="InterPro" id="IPR043504">
    <property type="entry name" value="Peptidase_S1_PA_chymotrypsin"/>
</dbReference>
<dbReference type="SUPFAM" id="SSF57424">
    <property type="entry name" value="LDL receptor-like module"/>
    <property type="match status" value="1"/>
</dbReference>
<comment type="caution">
    <text evidence="3">Lacks conserved residue(s) required for the propagation of feature annotation.</text>
</comment>
<dbReference type="CDD" id="cd00112">
    <property type="entry name" value="LDLa"/>
    <property type="match status" value="1"/>
</dbReference>
<dbReference type="InterPro" id="IPR001254">
    <property type="entry name" value="Trypsin_dom"/>
</dbReference>
<dbReference type="InterPro" id="IPR001314">
    <property type="entry name" value="Peptidase_S1A"/>
</dbReference>
<evidence type="ECO:0000313" key="9">
    <source>
        <dbReference type="Proteomes" id="UP000694941"/>
    </source>
</evidence>
<dbReference type="PANTHER" id="PTHR24252:SF7">
    <property type="entry name" value="HYALIN"/>
    <property type="match status" value="1"/>
</dbReference>
<evidence type="ECO:0000259" key="8">
    <source>
        <dbReference type="PROSITE" id="PS50240"/>
    </source>
</evidence>
<dbReference type="InterPro" id="IPR023415">
    <property type="entry name" value="LDLR_class-A_CS"/>
</dbReference>
<dbReference type="PROSITE" id="PS00135">
    <property type="entry name" value="TRYPSIN_SER"/>
    <property type="match status" value="1"/>
</dbReference>
<organism evidence="9 10">
    <name type="scientific">Limulus polyphemus</name>
    <name type="common">Atlantic horseshoe crab</name>
    <dbReference type="NCBI Taxonomy" id="6850"/>
    <lineage>
        <taxon>Eukaryota</taxon>
        <taxon>Metazoa</taxon>
        <taxon>Ecdysozoa</taxon>
        <taxon>Arthropoda</taxon>
        <taxon>Chelicerata</taxon>
        <taxon>Merostomata</taxon>
        <taxon>Xiphosura</taxon>
        <taxon>Limulidae</taxon>
        <taxon>Limulus</taxon>
    </lineage>
</organism>
<dbReference type="PRINTS" id="PR00722">
    <property type="entry name" value="CHYMOTRYPSIN"/>
</dbReference>
<dbReference type="Pfam" id="PF00057">
    <property type="entry name" value="Ldl_recept_a"/>
    <property type="match status" value="1"/>
</dbReference>
<dbReference type="SUPFAM" id="SSF49854">
    <property type="entry name" value="Spermadhesin, CUB domain"/>
    <property type="match status" value="1"/>
</dbReference>
<dbReference type="InterPro" id="IPR035914">
    <property type="entry name" value="Sperma_CUB_dom_sf"/>
</dbReference>
<dbReference type="CDD" id="cd00190">
    <property type="entry name" value="Tryp_SPc"/>
    <property type="match status" value="1"/>
</dbReference>
<evidence type="ECO:0000256" key="3">
    <source>
        <dbReference type="PROSITE-ProRule" id="PRU00059"/>
    </source>
</evidence>
<evidence type="ECO:0000313" key="10">
    <source>
        <dbReference type="RefSeq" id="XP_013782776.2"/>
    </source>
</evidence>
<dbReference type="GeneID" id="106467012"/>